<feature type="DNA-binding region" description="H-T-H motif" evidence="5">
    <location>
        <begin position="49"/>
        <end position="68"/>
    </location>
</feature>
<evidence type="ECO:0000256" key="5">
    <source>
        <dbReference type="PROSITE-ProRule" id="PRU00335"/>
    </source>
</evidence>
<dbReference type="Gene3D" id="1.10.10.60">
    <property type="entry name" value="Homeodomain-like"/>
    <property type="match status" value="1"/>
</dbReference>
<dbReference type="AlphaFoldDB" id="A0A2U3KS25"/>
<dbReference type="SUPFAM" id="SSF46689">
    <property type="entry name" value="Homeodomain-like"/>
    <property type="match status" value="1"/>
</dbReference>
<gene>
    <name evidence="7" type="primary">tetR</name>
    <name evidence="7" type="ORF">SBA1_460070</name>
</gene>
<dbReference type="Pfam" id="PF00440">
    <property type="entry name" value="TetR_N"/>
    <property type="match status" value="1"/>
</dbReference>
<dbReference type="InterPro" id="IPR009057">
    <property type="entry name" value="Homeodomain-like_sf"/>
</dbReference>
<evidence type="ECO:0000313" key="8">
    <source>
        <dbReference type="Proteomes" id="UP000238701"/>
    </source>
</evidence>
<dbReference type="InterPro" id="IPR001647">
    <property type="entry name" value="HTH_TetR"/>
</dbReference>
<keyword evidence="1" id="KW-0678">Repressor</keyword>
<keyword evidence="3 5" id="KW-0238">DNA-binding</keyword>
<dbReference type="InterPro" id="IPR041490">
    <property type="entry name" value="KstR2_TetR_C"/>
</dbReference>
<dbReference type="GO" id="GO:0003700">
    <property type="term" value="F:DNA-binding transcription factor activity"/>
    <property type="evidence" value="ECO:0007669"/>
    <property type="project" value="TreeGrafter"/>
</dbReference>
<organism evidence="7 8">
    <name type="scientific">Candidatus Sulfotelmatobacter kueseliae</name>
    <dbReference type="NCBI Taxonomy" id="2042962"/>
    <lineage>
        <taxon>Bacteria</taxon>
        <taxon>Pseudomonadati</taxon>
        <taxon>Acidobacteriota</taxon>
        <taxon>Terriglobia</taxon>
        <taxon>Terriglobales</taxon>
        <taxon>Candidatus Korobacteraceae</taxon>
        <taxon>Candidatus Sulfotelmatobacter</taxon>
    </lineage>
</organism>
<dbReference type="PANTHER" id="PTHR30055">
    <property type="entry name" value="HTH-TYPE TRANSCRIPTIONAL REGULATOR RUTR"/>
    <property type="match status" value="1"/>
</dbReference>
<dbReference type="GO" id="GO:0000976">
    <property type="term" value="F:transcription cis-regulatory region binding"/>
    <property type="evidence" value="ECO:0007669"/>
    <property type="project" value="TreeGrafter"/>
</dbReference>
<evidence type="ECO:0000256" key="3">
    <source>
        <dbReference type="ARBA" id="ARBA00023125"/>
    </source>
</evidence>
<evidence type="ECO:0000256" key="1">
    <source>
        <dbReference type="ARBA" id="ARBA00022491"/>
    </source>
</evidence>
<dbReference type="SUPFAM" id="SSF48498">
    <property type="entry name" value="Tetracyclin repressor-like, C-terminal domain"/>
    <property type="match status" value="1"/>
</dbReference>
<keyword evidence="4" id="KW-0804">Transcription</keyword>
<dbReference type="Proteomes" id="UP000238701">
    <property type="component" value="Unassembled WGS sequence"/>
</dbReference>
<dbReference type="PANTHER" id="PTHR30055:SF175">
    <property type="entry name" value="HTH-TYPE TRANSCRIPTIONAL REPRESSOR KSTR2"/>
    <property type="match status" value="1"/>
</dbReference>
<dbReference type="EMBL" id="OMOD01000140">
    <property type="protein sequence ID" value="SPF42473.1"/>
    <property type="molecule type" value="Genomic_DNA"/>
</dbReference>
<accession>A0A2U3KS25</accession>
<dbReference type="InterPro" id="IPR036271">
    <property type="entry name" value="Tet_transcr_reg_TetR-rel_C_sf"/>
</dbReference>
<dbReference type="PROSITE" id="PS50977">
    <property type="entry name" value="HTH_TETR_2"/>
    <property type="match status" value="1"/>
</dbReference>
<evidence type="ECO:0000313" key="7">
    <source>
        <dbReference type="EMBL" id="SPF42473.1"/>
    </source>
</evidence>
<proteinExistence type="predicted"/>
<dbReference type="Gene3D" id="1.10.357.10">
    <property type="entry name" value="Tetracycline Repressor, domain 2"/>
    <property type="match status" value="1"/>
</dbReference>
<evidence type="ECO:0000259" key="6">
    <source>
        <dbReference type="PROSITE" id="PS50977"/>
    </source>
</evidence>
<dbReference type="InterPro" id="IPR050109">
    <property type="entry name" value="HTH-type_TetR-like_transc_reg"/>
</dbReference>
<dbReference type="PRINTS" id="PR00455">
    <property type="entry name" value="HTHTETR"/>
</dbReference>
<evidence type="ECO:0000256" key="2">
    <source>
        <dbReference type="ARBA" id="ARBA00023015"/>
    </source>
</evidence>
<name>A0A2U3KS25_9BACT</name>
<reference evidence="8" key="1">
    <citation type="submission" date="2018-02" db="EMBL/GenBank/DDBJ databases">
        <authorList>
            <person name="Hausmann B."/>
        </authorList>
    </citation>
    <scope>NUCLEOTIDE SEQUENCE [LARGE SCALE GENOMIC DNA]</scope>
    <source>
        <strain evidence="8">Peat soil MAG SbA1</strain>
    </source>
</reference>
<dbReference type="OrthoDB" id="9812993at2"/>
<keyword evidence="2" id="KW-0805">Transcription regulation</keyword>
<sequence>MGNPSTATLISARRQHAVPAPATRYDRRLAEILTHATEVFCKKGYEGASMRDLSRASGMSLAGLYYYFESKERLLFLIQKHTFSTIVERLKSRLEGVADPEHRVRIFILNHLEYFLANQAAMKVLSHEAEVLKNGFASEVAAIKREYYRICVGLLDDLKREQGLQFSTRIAVLSLFGMMNWIYTWHNPRVDADAASLAGEMSDIFLRGVMAGAKERKDER</sequence>
<protein>
    <submittedName>
        <fullName evidence="7">TetR-family transcriptional regulator</fullName>
    </submittedName>
</protein>
<dbReference type="Pfam" id="PF17932">
    <property type="entry name" value="TetR_C_24"/>
    <property type="match status" value="1"/>
</dbReference>
<feature type="domain" description="HTH tetR-type" evidence="6">
    <location>
        <begin position="26"/>
        <end position="86"/>
    </location>
</feature>
<evidence type="ECO:0000256" key="4">
    <source>
        <dbReference type="ARBA" id="ARBA00023163"/>
    </source>
</evidence>